<dbReference type="Proteomes" id="UP001201980">
    <property type="component" value="Unassembled WGS sequence"/>
</dbReference>
<evidence type="ECO:0000256" key="6">
    <source>
        <dbReference type="SAM" id="Phobius"/>
    </source>
</evidence>
<dbReference type="EMBL" id="JAKWBI020000400">
    <property type="protein sequence ID" value="KAJ2895454.1"/>
    <property type="molecule type" value="Genomic_DNA"/>
</dbReference>
<comment type="subcellular location">
    <subcellularLocation>
        <location evidence="1">Mitochondrion membrane</location>
        <topology evidence="1">Multi-pass membrane protein</topology>
    </subcellularLocation>
</comment>
<keyword evidence="4" id="KW-0496">Mitochondrion</keyword>
<evidence type="ECO:0008006" key="9">
    <source>
        <dbReference type="Google" id="ProtNLM"/>
    </source>
</evidence>
<feature type="transmembrane region" description="Helical" evidence="6">
    <location>
        <begin position="543"/>
        <end position="564"/>
    </location>
</feature>
<keyword evidence="8" id="KW-1185">Reference proteome</keyword>
<dbReference type="Pfam" id="PF08637">
    <property type="entry name" value="NCA2"/>
    <property type="match status" value="1"/>
</dbReference>
<gene>
    <name evidence="7" type="ORF">MKZ38_006566</name>
</gene>
<name>A0AAD5RJT9_9PEZI</name>
<keyword evidence="2 6" id="KW-0812">Transmembrane</keyword>
<keyword evidence="3 6" id="KW-1133">Transmembrane helix</keyword>
<dbReference type="PANTHER" id="PTHR28234:SF1">
    <property type="entry name" value="NUCLEAR CONTROL OF ATPASE PROTEIN 2"/>
    <property type="match status" value="1"/>
</dbReference>
<accession>A0AAD5RJT9</accession>
<proteinExistence type="predicted"/>
<evidence type="ECO:0000256" key="1">
    <source>
        <dbReference type="ARBA" id="ARBA00004225"/>
    </source>
</evidence>
<evidence type="ECO:0000256" key="3">
    <source>
        <dbReference type="ARBA" id="ARBA00022989"/>
    </source>
</evidence>
<evidence type="ECO:0000256" key="2">
    <source>
        <dbReference type="ARBA" id="ARBA00022692"/>
    </source>
</evidence>
<sequence>MSVIADHIRRIDLNLDRLPWVPSQLKDGDGEPTESALEAMSNPRVSRLMEIAKTLSTTSSSRPLLSPRQIVGLLTESGLAPTTFDNFDASRAGPQPQTEIEAEVEWLIVSKAAIQTQGVLMRTLLDQMMPLSDDIWYWDEVIGSYTYSSLYTVQTSPLRFWAWSKDIYNDSSDRFQRLYQRPGLGAQTGGPVGQPSMMERWRRFYSLVAESIARKSVTDVRRRIMSPVAICRSQARKKRQVLKALRELAASGLGVMTDEGFDFPDDVSESDASSQAEPAWKGLVERSIALMDNVLKEVLFIDHTIPEFEDGVFARVEEDPELSIQIQDPEAVDRPAVSARRLIFILQIELPAYHAKTRELFQENGRPSRLIRYWLPAGAFLLSSTTLLRILVRRKDDLINWTANLGVTVRDFWFNWVVDPVRKVIGTIRHDANSEIAIMSRDSLKADQNSLERMVVEFAKDQPNATVGQSSISDAQLAEIQAKVREGDVTPVLKVYEQELRKPFVGAVKGDLVRSLLIQVQKTKVDLEVALSGIDALLKSQELVFGFVGLTPGLLVSIGLWQYLRNVMGGRKGLSRSRRAGRSVRVLRNIDRIFSDAAHSETAHLGYKDRGLLMCEAHVLRQLAHGLLPGDIEKEFLEDMEELTQLKGIQVQARALQRIRWAYAKWL</sequence>
<keyword evidence="5 6" id="KW-0472">Membrane</keyword>
<dbReference type="GO" id="GO:0005741">
    <property type="term" value="C:mitochondrial outer membrane"/>
    <property type="evidence" value="ECO:0007669"/>
    <property type="project" value="TreeGrafter"/>
</dbReference>
<reference evidence="7" key="1">
    <citation type="submission" date="2022-07" db="EMBL/GenBank/DDBJ databases">
        <title>Draft genome sequence of Zalerion maritima ATCC 34329, a (micro)plastics degrading marine fungus.</title>
        <authorList>
            <person name="Paco A."/>
            <person name="Goncalves M.F.M."/>
            <person name="Rocha-Santos T.A.P."/>
            <person name="Alves A."/>
        </authorList>
    </citation>
    <scope>NUCLEOTIDE SEQUENCE</scope>
    <source>
        <strain evidence="7">ATCC 34329</strain>
    </source>
</reference>
<dbReference type="InterPro" id="IPR013946">
    <property type="entry name" value="NCA2-like"/>
</dbReference>
<evidence type="ECO:0000313" key="7">
    <source>
        <dbReference type="EMBL" id="KAJ2895454.1"/>
    </source>
</evidence>
<comment type="caution">
    <text evidence="7">The sequence shown here is derived from an EMBL/GenBank/DDBJ whole genome shotgun (WGS) entry which is preliminary data.</text>
</comment>
<evidence type="ECO:0000313" key="8">
    <source>
        <dbReference type="Proteomes" id="UP001201980"/>
    </source>
</evidence>
<dbReference type="PANTHER" id="PTHR28234">
    <property type="entry name" value="NUCLEAR CONTROL OF ATPASE PROTEIN 2"/>
    <property type="match status" value="1"/>
</dbReference>
<feature type="transmembrane region" description="Helical" evidence="6">
    <location>
        <begin position="373"/>
        <end position="392"/>
    </location>
</feature>
<protein>
    <recommendedName>
        <fullName evidence="9">ATP synthase regulation protein NCA2</fullName>
    </recommendedName>
</protein>
<organism evidence="7 8">
    <name type="scientific">Zalerion maritima</name>
    <dbReference type="NCBI Taxonomy" id="339359"/>
    <lineage>
        <taxon>Eukaryota</taxon>
        <taxon>Fungi</taxon>
        <taxon>Dikarya</taxon>
        <taxon>Ascomycota</taxon>
        <taxon>Pezizomycotina</taxon>
        <taxon>Sordariomycetes</taxon>
        <taxon>Lulworthiomycetidae</taxon>
        <taxon>Lulworthiales</taxon>
        <taxon>Lulworthiaceae</taxon>
        <taxon>Zalerion</taxon>
    </lineage>
</organism>
<evidence type="ECO:0000256" key="5">
    <source>
        <dbReference type="ARBA" id="ARBA00023136"/>
    </source>
</evidence>
<dbReference type="AlphaFoldDB" id="A0AAD5RJT9"/>
<evidence type="ECO:0000256" key="4">
    <source>
        <dbReference type="ARBA" id="ARBA00023128"/>
    </source>
</evidence>